<dbReference type="InterPro" id="IPR011089">
    <property type="entry name" value="GmrSD_C"/>
</dbReference>
<dbReference type="Pfam" id="PF03235">
    <property type="entry name" value="GmrSD_N"/>
    <property type="match status" value="1"/>
</dbReference>
<evidence type="ECO:0000313" key="3">
    <source>
        <dbReference type="EMBL" id="MFC5849234.1"/>
    </source>
</evidence>
<dbReference type="Proteomes" id="UP001595979">
    <property type="component" value="Unassembled WGS sequence"/>
</dbReference>
<dbReference type="Pfam" id="PF07510">
    <property type="entry name" value="GmrSD_C"/>
    <property type="match status" value="1"/>
</dbReference>
<dbReference type="EMBL" id="JBHSOH010000016">
    <property type="protein sequence ID" value="MFC5849234.1"/>
    <property type="molecule type" value="Genomic_DNA"/>
</dbReference>
<comment type="caution">
    <text evidence="3">The sequence shown here is derived from an EMBL/GenBank/DDBJ whole genome shotgun (WGS) entry which is preliminary data.</text>
</comment>
<evidence type="ECO:0000259" key="1">
    <source>
        <dbReference type="Pfam" id="PF03235"/>
    </source>
</evidence>
<dbReference type="PANTHER" id="PTHR35149:SF1">
    <property type="entry name" value="DUF5655 DOMAIN-CONTAINING PROTEIN"/>
    <property type="match status" value="1"/>
</dbReference>
<keyword evidence="4" id="KW-1185">Reference proteome</keyword>
<accession>A0ABW1DN21</accession>
<name>A0ABW1DN21_9DEIO</name>
<dbReference type="InterPro" id="IPR004919">
    <property type="entry name" value="GmrSD_N"/>
</dbReference>
<evidence type="ECO:0000313" key="4">
    <source>
        <dbReference type="Proteomes" id="UP001595979"/>
    </source>
</evidence>
<feature type="domain" description="GmrSD restriction endonucleases N-terminal" evidence="1">
    <location>
        <begin position="9"/>
        <end position="246"/>
    </location>
</feature>
<dbReference type="RefSeq" id="WP_380050163.1">
    <property type="nucleotide sequence ID" value="NZ_JBHSOH010000016.1"/>
</dbReference>
<evidence type="ECO:0000259" key="2">
    <source>
        <dbReference type="Pfam" id="PF07510"/>
    </source>
</evidence>
<sequence length="907" mass="103758">MRPEKRGVLELFERSQRYVIPLYQRRYVWTQEKQWEPLWNDIRLRAEAETDHRQRVKPHFLGAVVLAKLRTFGRELEAFDVIDGQQRLTTFQLFLAAFRDVARELDLHVLDQPLRRVTVNDGLLSQDLERFKVWPTRFDQPGFHRVLDRVTGDPIEEEVQEARRAFRFTPNTMAAYAYFIQTLRSWLSQDSDPARRAEALFNALRRHLQVVTIELEEDDDPQVIFETLNARGEPLQPADLVRNHVFSDAARRRESVHTLFDQYWAPFDEDGSLWQTNESRGRLIRPQLAWFLTAFLTVKLEEDITDNVIFDAFKRWWSSRGPDASTESGLKELLRYAQAYQQLLESPPSSRLGVLHRRLKVMDISTLTPLLLFLLTDTGLAAPQLDLLLDDLESFVIRRFALGLGSKNYNLLFVRLLRELRQLPEESDLRDYVMNFLSRGVGDSVRWPGDSEWRDALLTAPLYKKVRPRGVAMLLEAIDLHLTTGKQESLLIAGPLSVEHVLPQRWTQWPDPVAPDGIPDARAWRNTLLHTIGNLTLTTQKLNTSLSNAPYEKKRGELAQQSRLRLNTLFQTQMQWDEQVIQQRSLDLADILIQIWHGPAGLAQPVESAPAVVDVPDTLTAVAELQESLVRRPIPDFWVEAGSAGDGLLLFSNHWGTRSVRYHIELVEDDAQVEWLKVSLRDTFSDGAPQKPHVQAALARLALSFQQTFGHDRTQVTPTELSVWLPDTADATTLRRALERLVILTRPALEQAAAQTRNREERDLDRMINHINPSLPDSLYFMVADIGTEKKWRRLTDAEWPSQVHYELELRGSDILLHLHDELPEGTQKSLLGSAWDDMVLAAQADQPGADLTAGVRPSGIRWLTLSPSADVTGELQSLSELNNRLQQLMTTTRSKITSALATESGS</sequence>
<organism evidence="3 4">
    <name type="scientific">Deinococcus petrolearius</name>
    <dbReference type="NCBI Taxonomy" id="1751295"/>
    <lineage>
        <taxon>Bacteria</taxon>
        <taxon>Thermotogati</taxon>
        <taxon>Deinococcota</taxon>
        <taxon>Deinococci</taxon>
        <taxon>Deinococcales</taxon>
        <taxon>Deinococcaceae</taxon>
        <taxon>Deinococcus</taxon>
    </lineage>
</organism>
<reference evidence="4" key="1">
    <citation type="journal article" date="2019" name="Int. J. Syst. Evol. Microbiol.">
        <title>The Global Catalogue of Microorganisms (GCM) 10K type strain sequencing project: providing services to taxonomists for standard genome sequencing and annotation.</title>
        <authorList>
            <consortium name="The Broad Institute Genomics Platform"/>
            <consortium name="The Broad Institute Genome Sequencing Center for Infectious Disease"/>
            <person name="Wu L."/>
            <person name="Ma J."/>
        </authorList>
    </citation>
    <scope>NUCLEOTIDE SEQUENCE [LARGE SCALE GENOMIC DNA]</scope>
    <source>
        <strain evidence="4">CGMCC 1.15053</strain>
    </source>
</reference>
<protein>
    <submittedName>
        <fullName evidence="3">DUF262 domain-containing protein</fullName>
    </submittedName>
</protein>
<feature type="domain" description="GmrSD restriction endonucleases C-terminal" evidence="2">
    <location>
        <begin position="447"/>
        <end position="590"/>
    </location>
</feature>
<gene>
    <name evidence="3" type="ORF">ACFPQ6_13035</name>
</gene>
<proteinExistence type="predicted"/>
<dbReference type="PANTHER" id="PTHR35149">
    <property type="entry name" value="SLL5132 PROTEIN"/>
    <property type="match status" value="1"/>
</dbReference>